<accession>A0ABU6T3M0</accession>
<gene>
    <name evidence="2" type="ORF">PIB30_004780</name>
</gene>
<protein>
    <submittedName>
        <fullName evidence="2">Uncharacterized protein</fullName>
    </submittedName>
</protein>
<name>A0ABU6T3M0_9FABA</name>
<dbReference type="Proteomes" id="UP001341840">
    <property type="component" value="Unassembled WGS sequence"/>
</dbReference>
<sequence>MLGDELVRSASCLLLNLGQEGDGFHLWDSSAAEDIAPRYADSSGKTVIPPELGSASYTAEHHQHQPQSHLRRSYTAAPR</sequence>
<dbReference type="EMBL" id="JASCZI010090630">
    <property type="protein sequence ID" value="MED6143277.1"/>
    <property type="molecule type" value="Genomic_DNA"/>
</dbReference>
<evidence type="ECO:0000313" key="3">
    <source>
        <dbReference type="Proteomes" id="UP001341840"/>
    </source>
</evidence>
<feature type="region of interest" description="Disordered" evidence="1">
    <location>
        <begin position="42"/>
        <end position="79"/>
    </location>
</feature>
<evidence type="ECO:0000256" key="1">
    <source>
        <dbReference type="SAM" id="MobiDB-lite"/>
    </source>
</evidence>
<proteinExistence type="predicted"/>
<reference evidence="2 3" key="1">
    <citation type="journal article" date="2023" name="Plants (Basel)">
        <title>Bridging the Gap: Combining Genomics and Transcriptomics Approaches to Understand Stylosanthes scabra, an Orphan Legume from the Brazilian Caatinga.</title>
        <authorList>
            <person name="Ferreira-Neto J.R.C."/>
            <person name="da Silva M.D."/>
            <person name="Binneck E."/>
            <person name="de Melo N.F."/>
            <person name="da Silva R.H."/>
            <person name="de Melo A.L.T.M."/>
            <person name="Pandolfi V."/>
            <person name="Bustamante F.O."/>
            <person name="Brasileiro-Vidal A.C."/>
            <person name="Benko-Iseppon A.M."/>
        </authorList>
    </citation>
    <scope>NUCLEOTIDE SEQUENCE [LARGE SCALE GENOMIC DNA]</scope>
    <source>
        <tissue evidence="2">Leaves</tissue>
    </source>
</reference>
<evidence type="ECO:0000313" key="2">
    <source>
        <dbReference type="EMBL" id="MED6143277.1"/>
    </source>
</evidence>
<comment type="caution">
    <text evidence="2">The sequence shown here is derived from an EMBL/GenBank/DDBJ whole genome shotgun (WGS) entry which is preliminary data.</text>
</comment>
<keyword evidence="3" id="KW-1185">Reference proteome</keyword>
<organism evidence="2 3">
    <name type="scientific">Stylosanthes scabra</name>
    <dbReference type="NCBI Taxonomy" id="79078"/>
    <lineage>
        <taxon>Eukaryota</taxon>
        <taxon>Viridiplantae</taxon>
        <taxon>Streptophyta</taxon>
        <taxon>Embryophyta</taxon>
        <taxon>Tracheophyta</taxon>
        <taxon>Spermatophyta</taxon>
        <taxon>Magnoliopsida</taxon>
        <taxon>eudicotyledons</taxon>
        <taxon>Gunneridae</taxon>
        <taxon>Pentapetalae</taxon>
        <taxon>rosids</taxon>
        <taxon>fabids</taxon>
        <taxon>Fabales</taxon>
        <taxon>Fabaceae</taxon>
        <taxon>Papilionoideae</taxon>
        <taxon>50 kb inversion clade</taxon>
        <taxon>dalbergioids sensu lato</taxon>
        <taxon>Dalbergieae</taxon>
        <taxon>Pterocarpus clade</taxon>
        <taxon>Stylosanthes</taxon>
    </lineage>
</organism>